<accession>A0A5N5FRM3</accession>
<keyword evidence="3" id="KW-0346">Stress response</keyword>
<proteinExistence type="predicted"/>
<dbReference type="InterPro" id="IPR043129">
    <property type="entry name" value="ATPase_NBD"/>
</dbReference>
<keyword evidence="1" id="KW-0547">Nucleotide-binding</keyword>
<dbReference type="PRINTS" id="PR00301">
    <property type="entry name" value="HEATSHOCK70"/>
</dbReference>
<dbReference type="SUPFAM" id="SSF53067">
    <property type="entry name" value="Actin-like ATPase domain"/>
    <property type="match status" value="1"/>
</dbReference>
<dbReference type="GO" id="GO:0005524">
    <property type="term" value="F:ATP binding"/>
    <property type="evidence" value="ECO:0007669"/>
    <property type="project" value="UniProtKB-KW"/>
</dbReference>
<dbReference type="InterPro" id="IPR029047">
    <property type="entry name" value="HSP70_peptide-bd_sf"/>
</dbReference>
<gene>
    <name evidence="3" type="ORF">D8674_042379</name>
</gene>
<protein>
    <submittedName>
        <fullName evidence="3">Heat shock protein 70</fullName>
    </submittedName>
</protein>
<dbReference type="GO" id="GO:0140662">
    <property type="term" value="F:ATP-dependent protein folding chaperone"/>
    <property type="evidence" value="ECO:0007669"/>
    <property type="project" value="InterPro"/>
</dbReference>
<evidence type="ECO:0000256" key="1">
    <source>
        <dbReference type="ARBA" id="ARBA00022741"/>
    </source>
</evidence>
<evidence type="ECO:0000313" key="3">
    <source>
        <dbReference type="EMBL" id="KAB2604030.1"/>
    </source>
</evidence>
<dbReference type="Gene3D" id="3.30.420.40">
    <property type="match status" value="2"/>
</dbReference>
<dbReference type="Gene3D" id="2.60.34.10">
    <property type="entry name" value="Substrate Binding Domain Of DNAk, Chain A, domain 1"/>
    <property type="match status" value="1"/>
</dbReference>
<dbReference type="InterPro" id="IPR013126">
    <property type="entry name" value="Hsp_70_fam"/>
</dbReference>
<name>A0A5N5FRM3_9ROSA</name>
<evidence type="ECO:0000313" key="4">
    <source>
        <dbReference type="Proteomes" id="UP000327157"/>
    </source>
</evidence>
<dbReference type="SUPFAM" id="SSF100920">
    <property type="entry name" value="Heat shock protein 70kD (HSP70), peptide-binding domain"/>
    <property type="match status" value="1"/>
</dbReference>
<organism evidence="3 4">
    <name type="scientific">Pyrus ussuriensis x Pyrus communis</name>
    <dbReference type="NCBI Taxonomy" id="2448454"/>
    <lineage>
        <taxon>Eukaryota</taxon>
        <taxon>Viridiplantae</taxon>
        <taxon>Streptophyta</taxon>
        <taxon>Embryophyta</taxon>
        <taxon>Tracheophyta</taxon>
        <taxon>Spermatophyta</taxon>
        <taxon>Magnoliopsida</taxon>
        <taxon>eudicotyledons</taxon>
        <taxon>Gunneridae</taxon>
        <taxon>Pentapetalae</taxon>
        <taxon>rosids</taxon>
        <taxon>fabids</taxon>
        <taxon>Rosales</taxon>
        <taxon>Rosaceae</taxon>
        <taxon>Amygdaloideae</taxon>
        <taxon>Maleae</taxon>
        <taxon>Pyrus</taxon>
    </lineage>
</organism>
<sequence length="274" mass="30442">MVHTRLSRENAQTFTLLKPHNSRTKKLHQEPINVFNGKELCKSINPDEAVAYGASVQAAILSGEGNEKVQDLLLLDVTPLSLGLETTGGVMTVLIPRNTTIPTKKEQIFSPSLFAVVEARKRKNGDRLDTESTERWNQQRDGDRVDFCLCHFSASANWEVGGEELRLRHCRLDLTSSRSRTRWKPRRRGTASSSLPSGSAFFKIKNEMETDSHLPAILPGRDLRLLNSAAHVCDQGLGGGYDEFLQPVQEHRVVAEAEDGGGVGWEAKFAVKPR</sequence>
<comment type="caution">
    <text evidence="3">The sequence shown here is derived from an EMBL/GenBank/DDBJ whole genome shotgun (WGS) entry which is preliminary data.</text>
</comment>
<dbReference type="OrthoDB" id="1836440at2759"/>
<dbReference type="PANTHER" id="PTHR19375">
    <property type="entry name" value="HEAT SHOCK PROTEIN 70KDA"/>
    <property type="match status" value="1"/>
</dbReference>
<dbReference type="Proteomes" id="UP000327157">
    <property type="component" value="Unassembled WGS sequence"/>
</dbReference>
<dbReference type="AlphaFoldDB" id="A0A5N5FRM3"/>
<reference evidence="3 4" key="2">
    <citation type="submission" date="2019-11" db="EMBL/GenBank/DDBJ databases">
        <title>A de novo genome assembly of a pear dwarfing rootstock.</title>
        <authorList>
            <person name="Wang F."/>
            <person name="Wang J."/>
            <person name="Li S."/>
            <person name="Zhang Y."/>
            <person name="Fang M."/>
            <person name="Ma L."/>
            <person name="Zhao Y."/>
            <person name="Jiang S."/>
        </authorList>
    </citation>
    <scope>NUCLEOTIDE SEQUENCE [LARGE SCALE GENOMIC DNA]</scope>
    <source>
        <strain evidence="3">S2</strain>
        <tissue evidence="3">Leaf</tissue>
    </source>
</reference>
<keyword evidence="4" id="KW-1185">Reference proteome</keyword>
<dbReference type="EMBL" id="SMOL01000652">
    <property type="protein sequence ID" value="KAB2604030.1"/>
    <property type="molecule type" value="Genomic_DNA"/>
</dbReference>
<keyword evidence="2" id="KW-0067">ATP-binding</keyword>
<reference evidence="3 4" key="1">
    <citation type="submission" date="2019-09" db="EMBL/GenBank/DDBJ databases">
        <authorList>
            <person name="Ou C."/>
        </authorList>
    </citation>
    <scope>NUCLEOTIDE SEQUENCE [LARGE SCALE GENOMIC DNA]</scope>
    <source>
        <strain evidence="3">S2</strain>
        <tissue evidence="3">Leaf</tissue>
    </source>
</reference>
<dbReference type="Pfam" id="PF00012">
    <property type="entry name" value="HSP70"/>
    <property type="match status" value="1"/>
</dbReference>
<evidence type="ECO:0000256" key="2">
    <source>
        <dbReference type="ARBA" id="ARBA00022840"/>
    </source>
</evidence>